<accession>A0ABD2CYK5</accession>
<dbReference type="EMBL" id="JAYRBN010000025">
    <property type="protein sequence ID" value="KAL2750106.1"/>
    <property type="molecule type" value="Genomic_DNA"/>
</dbReference>
<evidence type="ECO:0000313" key="1">
    <source>
        <dbReference type="EMBL" id="KAL2750106.1"/>
    </source>
</evidence>
<name>A0ABD2CYK5_VESMC</name>
<keyword evidence="2" id="KW-1185">Reference proteome</keyword>
<organism evidence="1 2">
    <name type="scientific">Vespula maculifrons</name>
    <name type="common">Eastern yellow jacket</name>
    <name type="synonym">Wasp</name>
    <dbReference type="NCBI Taxonomy" id="7453"/>
    <lineage>
        <taxon>Eukaryota</taxon>
        <taxon>Metazoa</taxon>
        <taxon>Ecdysozoa</taxon>
        <taxon>Arthropoda</taxon>
        <taxon>Hexapoda</taxon>
        <taxon>Insecta</taxon>
        <taxon>Pterygota</taxon>
        <taxon>Neoptera</taxon>
        <taxon>Endopterygota</taxon>
        <taxon>Hymenoptera</taxon>
        <taxon>Apocrita</taxon>
        <taxon>Aculeata</taxon>
        <taxon>Vespoidea</taxon>
        <taxon>Vespidae</taxon>
        <taxon>Vespinae</taxon>
        <taxon>Vespula</taxon>
    </lineage>
</organism>
<protein>
    <submittedName>
        <fullName evidence="1">Uncharacterized protein</fullName>
    </submittedName>
</protein>
<sequence>MPVVQFTVHHASHDTLFVMIHERRSRLAQRQIFRFRNIDGLFAIDFDVLGRQRREPADRFVVDDQNFLRRTTRRLTVSKPKLRRDQSTTLSRIARRYRGESVEGKVRALLKAALRPAAKHASLQNCPKALTIPQESGFVLPGSHVSPIRPHQEQDITLCPTSVISSVTCHDAEKITCQDRSFHIDIFDNSPGLLEVESL</sequence>
<reference evidence="1 2" key="1">
    <citation type="journal article" date="2024" name="Ann. Entomol. Soc. Am.">
        <title>Genomic analyses of the southern and eastern yellowjacket wasps (Hymenoptera: Vespidae) reveal evolutionary signatures of social life.</title>
        <authorList>
            <person name="Catto M.A."/>
            <person name="Caine P.B."/>
            <person name="Orr S.E."/>
            <person name="Hunt B.G."/>
            <person name="Goodisman M.A.D."/>
        </authorList>
    </citation>
    <scope>NUCLEOTIDE SEQUENCE [LARGE SCALE GENOMIC DNA]</scope>
    <source>
        <strain evidence="1">232</strain>
        <tissue evidence="1">Head and thorax</tissue>
    </source>
</reference>
<proteinExistence type="predicted"/>
<comment type="caution">
    <text evidence="1">The sequence shown here is derived from an EMBL/GenBank/DDBJ whole genome shotgun (WGS) entry which is preliminary data.</text>
</comment>
<gene>
    <name evidence="1" type="ORF">V1477_001602</name>
</gene>
<dbReference type="Proteomes" id="UP001607303">
    <property type="component" value="Unassembled WGS sequence"/>
</dbReference>
<dbReference type="AlphaFoldDB" id="A0ABD2CYK5"/>
<evidence type="ECO:0000313" key="2">
    <source>
        <dbReference type="Proteomes" id="UP001607303"/>
    </source>
</evidence>